<dbReference type="Proteomes" id="UP000295601">
    <property type="component" value="Unassembled WGS sequence"/>
</dbReference>
<keyword evidence="4" id="KW-0238">DNA-binding</keyword>
<dbReference type="GO" id="GO:0003677">
    <property type="term" value="F:DNA binding"/>
    <property type="evidence" value="ECO:0007669"/>
    <property type="project" value="UniProtKB-KW"/>
</dbReference>
<keyword evidence="11" id="KW-1185">Reference proteome</keyword>
<feature type="domain" description="RNA polymerase sigma-70 region 2" evidence="8">
    <location>
        <begin position="28"/>
        <end position="92"/>
    </location>
</feature>
<dbReference type="GO" id="GO:0006352">
    <property type="term" value="P:DNA-templated transcription initiation"/>
    <property type="evidence" value="ECO:0007669"/>
    <property type="project" value="InterPro"/>
</dbReference>
<evidence type="ECO:0000313" key="11">
    <source>
        <dbReference type="Proteomes" id="UP000295601"/>
    </source>
</evidence>
<organism evidence="10 11">
    <name type="scientific">Leucobacter luti</name>
    <dbReference type="NCBI Taxonomy" id="340320"/>
    <lineage>
        <taxon>Bacteria</taxon>
        <taxon>Bacillati</taxon>
        <taxon>Actinomycetota</taxon>
        <taxon>Actinomycetes</taxon>
        <taxon>Micrococcales</taxon>
        <taxon>Microbacteriaceae</taxon>
        <taxon>Leucobacter</taxon>
    </lineage>
</organism>
<dbReference type="InterPro" id="IPR013324">
    <property type="entry name" value="RNA_pol_sigma_r3/r4-like"/>
</dbReference>
<keyword evidence="5" id="KW-0804">Transcription</keyword>
<dbReference type="RefSeq" id="WP_166644325.1">
    <property type="nucleotide sequence ID" value="NZ_SNYA01000005.1"/>
</dbReference>
<evidence type="ECO:0000313" key="10">
    <source>
        <dbReference type="EMBL" id="TDP91703.1"/>
    </source>
</evidence>
<keyword evidence="7" id="KW-0812">Transmembrane</keyword>
<accession>A0A4R6RXI2</accession>
<dbReference type="InterPro" id="IPR014284">
    <property type="entry name" value="RNA_pol_sigma-70_dom"/>
</dbReference>
<dbReference type="InterPro" id="IPR039425">
    <property type="entry name" value="RNA_pol_sigma-70-like"/>
</dbReference>
<dbReference type="SUPFAM" id="SSF88946">
    <property type="entry name" value="Sigma2 domain of RNA polymerase sigma factors"/>
    <property type="match status" value="1"/>
</dbReference>
<evidence type="ECO:0000256" key="3">
    <source>
        <dbReference type="ARBA" id="ARBA00023082"/>
    </source>
</evidence>
<dbReference type="Gene3D" id="1.10.10.10">
    <property type="entry name" value="Winged helix-like DNA-binding domain superfamily/Winged helix DNA-binding domain"/>
    <property type="match status" value="1"/>
</dbReference>
<evidence type="ECO:0000256" key="6">
    <source>
        <dbReference type="SAM" id="MobiDB-lite"/>
    </source>
</evidence>
<dbReference type="Gene3D" id="1.10.1740.10">
    <property type="match status" value="1"/>
</dbReference>
<feature type="transmembrane region" description="Helical" evidence="7">
    <location>
        <begin position="465"/>
        <end position="495"/>
    </location>
</feature>
<keyword evidence="7" id="KW-0472">Membrane</keyword>
<sequence>MNHEDAESHGHPPSSAPKSVHLAALPQLFRELSPRLRRYAFSLGATDAEADEVVSVTFESYLDFLTRNPEGVRNHEAYLVTIARNAFARLKRAAPDHFSVEQDLVVPARPFHDTLVIELEHTLLGGALQRVSDEDRRILALRLLEDRSSEDVAEELGITVVNARARLSRARRALRTEYLALYADSSAGTSCEPFIRPLAKFVAHGADAPPRRLAAHLATCASCGRVLNELRDEAGTGRRARAIVWGPIGLATLLQRAPGQQDRAHAVPLLAFSQALVALGCALVLLLGIAQLLTPPGPSTDGSTGLPAQEREWSHPERGGPERQWLSVYPETTRLRMPAPGHEVEWDLGARNDALLSSLQVQLQVITKNEHLSDALRLTVATSTRTILDNAPLATLQGDGQTLGHLTPGEELSLRATLTRDSSDTDPALAAELSFHFAASTAVSEQTSGRAAQPTQATGPHPVDAFLLALTGGVLGGVLAVLAAALLLIGSGGILRNRSRGQRQNEQLCRPHAADEDLTRPETTEHRSHCAT</sequence>
<evidence type="ECO:0000259" key="8">
    <source>
        <dbReference type="Pfam" id="PF04542"/>
    </source>
</evidence>
<dbReference type="NCBIfam" id="TIGR02937">
    <property type="entry name" value="sigma70-ECF"/>
    <property type="match status" value="1"/>
</dbReference>
<feature type="compositionally biased region" description="Basic and acidic residues" evidence="6">
    <location>
        <begin position="309"/>
        <end position="321"/>
    </location>
</feature>
<comment type="caution">
    <text evidence="10">The sequence shown here is derived from an EMBL/GenBank/DDBJ whole genome shotgun (WGS) entry which is preliminary data.</text>
</comment>
<dbReference type="PANTHER" id="PTHR43133:SF8">
    <property type="entry name" value="RNA POLYMERASE SIGMA FACTOR HI_1459-RELATED"/>
    <property type="match status" value="1"/>
</dbReference>
<proteinExistence type="inferred from homology"/>
<feature type="region of interest" description="Disordered" evidence="6">
    <location>
        <begin position="500"/>
        <end position="532"/>
    </location>
</feature>
<gene>
    <name evidence="10" type="ORF">EDF62_2322</name>
</gene>
<dbReference type="Pfam" id="PF08281">
    <property type="entry name" value="Sigma70_r4_2"/>
    <property type="match status" value="1"/>
</dbReference>
<dbReference type="PANTHER" id="PTHR43133">
    <property type="entry name" value="RNA POLYMERASE ECF-TYPE SIGMA FACTO"/>
    <property type="match status" value="1"/>
</dbReference>
<evidence type="ECO:0000256" key="2">
    <source>
        <dbReference type="ARBA" id="ARBA00023015"/>
    </source>
</evidence>
<evidence type="ECO:0000256" key="4">
    <source>
        <dbReference type="ARBA" id="ARBA00023125"/>
    </source>
</evidence>
<keyword evidence="7" id="KW-1133">Transmembrane helix</keyword>
<feature type="domain" description="RNA polymerase sigma factor 70 region 4 type 2" evidence="9">
    <location>
        <begin position="125"/>
        <end position="174"/>
    </location>
</feature>
<dbReference type="InterPro" id="IPR007627">
    <property type="entry name" value="RNA_pol_sigma70_r2"/>
</dbReference>
<keyword evidence="3" id="KW-0731">Sigma factor</keyword>
<dbReference type="GO" id="GO:0016987">
    <property type="term" value="F:sigma factor activity"/>
    <property type="evidence" value="ECO:0007669"/>
    <property type="project" value="UniProtKB-KW"/>
</dbReference>
<dbReference type="Pfam" id="PF04542">
    <property type="entry name" value="Sigma70_r2"/>
    <property type="match status" value="1"/>
</dbReference>
<dbReference type="SUPFAM" id="SSF88659">
    <property type="entry name" value="Sigma3 and sigma4 domains of RNA polymerase sigma factors"/>
    <property type="match status" value="1"/>
</dbReference>
<evidence type="ECO:0000256" key="7">
    <source>
        <dbReference type="SAM" id="Phobius"/>
    </source>
</evidence>
<comment type="similarity">
    <text evidence="1">Belongs to the sigma-70 factor family. ECF subfamily.</text>
</comment>
<keyword evidence="2" id="KW-0805">Transcription regulation</keyword>
<reference evidence="10 11" key="1">
    <citation type="submission" date="2019-03" db="EMBL/GenBank/DDBJ databases">
        <title>Genomic analyses of the natural microbiome of Caenorhabditis elegans.</title>
        <authorList>
            <person name="Samuel B."/>
        </authorList>
    </citation>
    <scope>NUCLEOTIDE SEQUENCE [LARGE SCALE GENOMIC DNA]</scope>
    <source>
        <strain evidence="10 11">JUb18</strain>
    </source>
</reference>
<dbReference type="InterPro" id="IPR013325">
    <property type="entry name" value="RNA_pol_sigma_r2"/>
</dbReference>
<dbReference type="AlphaFoldDB" id="A0A4R6RXI2"/>
<name>A0A4R6RXI2_9MICO</name>
<feature type="region of interest" description="Disordered" evidence="6">
    <location>
        <begin position="298"/>
        <end position="323"/>
    </location>
</feature>
<evidence type="ECO:0000259" key="9">
    <source>
        <dbReference type="Pfam" id="PF08281"/>
    </source>
</evidence>
<feature type="compositionally biased region" description="Basic and acidic residues" evidence="6">
    <location>
        <begin position="512"/>
        <end position="532"/>
    </location>
</feature>
<dbReference type="InterPro" id="IPR036388">
    <property type="entry name" value="WH-like_DNA-bd_sf"/>
</dbReference>
<evidence type="ECO:0000256" key="5">
    <source>
        <dbReference type="ARBA" id="ARBA00023163"/>
    </source>
</evidence>
<dbReference type="InterPro" id="IPR013249">
    <property type="entry name" value="RNA_pol_sigma70_r4_t2"/>
</dbReference>
<evidence type="ECO:0000256" key="1">
    <source>
        <dbReference type="ARBA" id="ARBA00010641"/>
    </source>
</evidence>
<dbReference type="EMBL" id="SNYA01000005">
    <property type="protein sequence ID" value="TDP91703.1"/>
    <property type="molecule type" value="Genomic_DNA"/>
</dbReference>
<protein>
    <submittedName>
        <fullName evidence="10">RNA polymerase sigma factor (Sigma-70 family)</fullName>
    </submittedName>
</protein>